<evidence type="ECO:0000313" key="5">
    <source>
        <dbReference type="Proteomes" id="UP000319986"/>
    </source>
</evidence>
<reference evidence="4" key="2">
    <citation type="submission" date="2015-11" db="EMBL/GenBank/DDBJ databases">
        <authorList>
            <person name="Dugat-Bony E."/>
        </authorList>
    </citation>
    <scope>NUCLEOTIDE SEQUENCE [LARGE SCALE GENOMIC DNA]</scope>
    <source>
        <strain evidence="4">Mu292</strain>
    </source>
</reference>
<name>A0A0X2NKL7_9CORY</name>
<dbReference type="GeneID" id="82889078"/>
<dbReference type="Proteomes" id="UP000319986">
    <property type="component" value="Unassembled WGS sequence"/>
</dbReference>
<dbReference type="OMA" id="TWAWICV"/>
<reference evidence="3 5" key="3">
    <citation type="submission" date="2019-06" db="EMBL/GenBank/DDBJ databases">
        <title>Whole genome shotgun sequence of Corynebacterium variabile NBRC 15286.</title>
        <authorList>
            <person name="Hosoyama A."/>
            <person name="Uohara A."/>
            <person name="Ohji S."/>
            <person name="Ichikawa N."/>
        </authorList>
    </citation>
    <scope>NUCLEOTIDE SEQUENCE [LARGE SCALE GENOMIC DNA]</scope>
    <source>
        <strain evidence="3 5">NBRC 15286</strain>
    </source>
</reference>
<keyword evidence="1" id="KW-0472">Membrane</keyword>
<feature type="transmembrane region" description="Helical" evidence="1">
    <location>
        <begin position="27"/>
        <end position="49"/>
    </location>
</feature>
<keyword evidence="1" id="KW-0812">Transmembrane</keyword>
<proteinExistence type="predicted"/>
<gene>
    <name evidence="3" type="ORF">CVA01_09830</name>
    <name evidence="2" type="ORF">CVAR292_00608</name>
</gene>
<dbReference type="Proteomes" id="UP000182498">
    <property type="component" value="Unassembled WGS sequence"/>
</dbReference>
<dbReference type="RefSeq" id="WP_014009712.1">
    <property type="nucleotide sequence ID" value="NZ_BJNT01000006.1"/>
</dbReference>
<evidence type="ECO:0000313" key="3">
    <source>
        <dbReference type="EMBL" id="GEC85669.1"/>
    </source>
</evidence>
<keyword evidence="1" id="KW-1133">Transmembrane helix</keyword>
<evidence type="ECO:0000313" key="2">
    <source>
        <dbReference type="EMBL" id="CUU65290.1"/>
    </source>
</evidence>
<keyword evidence="4" id="KW-1185">Reference proteome</keyword>
<accession>A0A0X2NKL7</accession>
<organism evidence="2 4">
    <name type="scientific">Corynebacterium variabile</name>
    <dbReference type="NCBI Taxonomy" id="1727"/>
    <lineage>
        <taxon>Bacteria</taxon>
        <taxon>Bacillati</taxon>
        <taxon>Actinomycetota</taxon>
        <taxon>Actinomycetes</taxon>
        <taxon>Mycobacteriales</taxon>
        <taxon>Corynebacteriaceae</taxon>
        <taxon>Corynebacterium</taxon>
    </lineage>
</organism>
<reference evidence="2" key="1">
    <citation type="submission" date="2015-11" db="EMBL/GenBank/DDBJ databases">
        <authorList>
            <person name="Zhang Y."/>
            <person name="Guo Z."/>
        </authorList>
    </citation>
    <scope>NUCLEOTIDE SEQUENCE [LARGE SCALE GENOMIC DNA]</scope>
    <source>
        <strain evidence="2">Mu292</strain>
    </source>
</reference>
<sequence>MLALSLILSLLGFIALLVALYMGSVVWAWVCVGVAAVGVVLFIVDLVALKRR</sequence>
<dbReference type="EMBL" id="FAUH01000003">
    <property type="protein sequence ID" value="CUU65290.1"/>
    <property type="molecule type" value="Genomic_DNA"/>
</dbReference>
<dbReference type="EMBL" id="BJNT01000006">
    <property type="protein sequence ID" value="GEC85669.1"/>
    <property type="molecule type" value="Genomic_DNA"/>
</dbReference>
<evidence type="ECO:0000256" key="1">
    <source>
        <dbReference type="SAM" id="Phobius"/>
    </source>
</evidence>
<protein>
    <submittedName>
        <fullName evidence="2">Uncharacterized protein</fullName>
    </submittedName>
</protein>
<dbReference type="AlphaFoldDB" id="A0A0X2NKL7"/>
<evidence type="ECO:0000313" key="4">
    <source>
        <dbReference type="Proteomes" id="UP000182498"/>
    </source>
</evidence>